<dbReference type="RefSeq" id="WP_310911682.1">
    <property type="nucleotide sequence ID" value="NZ_JAVLVT010000003.1"/>
</dbReference>
<evidence type="ECO:0008006" key="3">
    <source>
        <dbReference type="Google" id="ProtNLM"/>
    </source>
</evidence>
<comment type="caution">
    <text evidence="1">The sequence shown here is derived from an EMBL/GenBank/DDBJ whole genome shotgun (WGS) entry which is preliminary data.</text>
</comment>
<name>A0ABU2H4B8_9ACTN</name>
<gene>
    <name evidence="1" type="ORF">RIF23_07535</name>
</gene>
<dbReference type="Proteomes" id="UP001250214">
    <property type="component" value="Unassembled WGS sequence"/>
</dbReference>
<keyword evidence="2" id="KW-1185">Reference proteome</keyword>
<evidence type="ECO:0000313" key="2">
    <source>
        <dbReference type="Proteomes" id="UP001250214"/>
    </source>
</evidence>
<organism evidence="1 2">
    <name type="scientific">Lipingzhangella rawalii</name>
    <dbReference type="NCBI Taxonomy" id="2055835"/>
    <lineage>
        <taxon>Bacteria</taxon>
        <taxon>Bacillati</taxon>
        <taxon>Actinomycetota</taxon>
        <taxon>Actinomycetes</taxon>
        <taxon>Streptosporangiales</taxon>
        <taxon>Nocardiopsidaceae</taxon>
        <taxon>Lipingzhangella</taxon>
    </lineage>
</organism>
<accession>A0ABU2H4B8</accession>
<reference evidence="2" key="1">
    <citation type="submission" date="2023-07" db="EMBL/GenBank/DDBJ databases">
        <title>Novel species in the genus Lipingzhangella isolated from Sambhar Salt Lake.</title>
        <authorList>
            <person name="Jiya N."/>
            <person name="Kajale S."/>
            <person name="Sharma A."/>
        </authorList>
    </citation>
    <scope>NUCLEOTIDE SEQUENCE [LARGE SCALE GENOMIC DNA]</scope>
    <source>
        <strain evidence="2">LS1_29</strain>
    </source>
</reference>
<proteinExistence type="predicted"/>
<sequence>MEVVIGLLVLLAFVILAVIGISLGTARPSKLMDWSQQRGWQYTQEVPGLLDRFRGHPFDLCRDDRSGHHVLTGWYRGYRVLFFELWTSARVIHSGDSFRRTTGTPYQVVAIELPTQRPELKVAQKNMADRLLGTFGQEPKLPLRDKQFNGAFRVHTTSQRFACDVLCPQVTSWLHSDPRSRHRTLKLEVFRIVDGHILCARIGRSDPDRSLWVADFLVDLLQQIPPQVLGWSTRQ</sequence>
<protein>
    <recommendedName>
        <fullName evidence="3">DUF3137 domain-containing protein</fullName>
    </recommendedName>
</protein>
<dbReference type="EMBL" id="JAVLVT010000003">
    <property type="protein sequence ID" value="MDS1270143.1"/>
    <property type="molecule type" value="Genomic_DNA"/>
</dbReference>
<evidence type="ECO:0000313" key="1">
    <source>
        <dbReference type="EMBL" id="MDS1270143.1"/>
    </source>
</evidence>